<comment type="caution">
    <text evidence="1">The sequence shown here is derived from an EMBL/GenBank/DDBJ whole genome shotgun (WGS) entry which is preliminary data.</text>
</comment>
<keyword evidence="2" id="KW-1185">Reference proteome</keyword>
<reference evidence="1 2" key="1">
    <citation type="submission" date="2024-01" db="EMBL/GenBank/DDBJ databases">
        <title>The genomes of 5 underutilized Papilionoideae crops provide insights into root nodulation and disease resistanc.</title>
        <authorList>
            <person name="Jiang F."/>
        </authorList>
    </citation>
    <scope>NUCLEOTIDE SEQUENCE [LARGE SCALE GENOMIC DNA]</scope>
    <source>
        <strain evidence="1">LVBAO_FW01</strain>
        <tissue evidence="1">Leaves</tissue>
    </source>
</reference>
<accession>A0AAN9M8H8</accession>
<proteinExistence type="predicted"/>
<evidence type="ECO:0000313" key="2">
    <source>
        <dbReference type="Proteomes" id="UP001367508"/>
    </source>
</evidence>
<protein>
    <submittedName>
        <fullName evidence="1">Uncharacterized protein</fullName>
    </submittedName>
</protein>
<dbReference type="Proteomes" id="UP001367508">
    <property type="component" value="Unassembled WGS sequence"/>
</dbReference>
<dbReference type="EMBL" id="JAYMYQ010000002">
    <property type="protein sequence ID" value="KAK7350200.1"/>
    <property type="molecule type" value="Genomic_DNA"/>
</dbReference>
<evidence type="ECO:0000313" key="1">
    <source>
        <dbReference type="EMBL" id="KAK7350200.1"/>
    </source>
</evidence>
<gene>
    <name evidence="1" type="ORF">VNO77_08454</name>
</gene>
<sequence length="261" mass="29833">MMRKEREETGEILDFPLYKFPKKLAPTGGSEGRESQDFRSVFSPSQNLKNRVQRFISAKFLVRIVKLLLDLEPESKPICHHLDQRICGLFDECIVDNEVRVRNLLKDLCIGTDSGVRILLILFLTRQNHAMPVVLGSLTMINTSLCVLIRKCLEAFEAQAAKCNSRSIFICCVILKMRVMKLELDNVVSAQDSFRMGKRRETHLVHATDILEKGDKEIHMLALRARLFNANEDPSSHEVSANETRSAYKKILPVCSKRFID</sequence>
<organism evidence="1 2">
    <name type="scientific">Canavalia gladiata</name>
    <name type="common">Sword bean</name>
    <name type="synonym">Dolichos gladiatus</name>
    <dbReference type="NCBI Taxonomy" id="3824"/>
    <lineage>
        <taxon>Eukaryota</taxon>
        <taxon>Viridiplantae</taxon>
        <taxon>Streptophyta</taxon>
        <taxon>Embryophyta</taxon>
        <taxon>Tracheophyta</taxon>
        <taxon>Spermatophyta</taxon>
        <taxon>Magnoliopsida</taxon>
        <taxon>eudicotyledons</taxon>
        <taxon>Gunneridae</taxon>
        <taxon>Pentapetalae</taxon>
        <taxon>rosids</taxon>
        <taxon>fabids</taxon>
        <taxon>Fabales</taxon>
        <taxon>Fabaceae</taxon>
        <taxon>Papilionoideae</taxon>
        <taxon>50 kb inversion clade</taxon>
        <taxon>NPAAA clade</taxon>
        <taxon>indigoferoid/millettioid clade</taxon>
        <taxon>Phaseoleae</taxon>
        <taxon>Canavalia</taxon>
    </lineage>
</organism>
<dbReference type="AlphaFoldDB" id="A0AAN9M8H8"/>
<name>A0AAN9M8H8_CANGL</name>